<evidence type="ECO:0000259" key="1">
    <source>
        <dbReference type="Pfam" id="PF25000"/>
    </source>
</evidence>
<reference evidence="2 3" key="1">
    <citation type="submission" date="2019-06" db="EMBL/GenBank/DDBJ databases">
        <authorList>
            <person name="Broberg M."/>
        </authorList>
    </citation>
    <scope>NUCLEOTIDE SEQUENCE [LARGE SCALE GENOMIC DNA]</scope>
</reference>
<dbReference type="SUPFAM" id="SSF48452">
    <property type="entry name" value="TPR-like"/>
    <property type="match status" value="2"/>
</dbReference>
<dbReference type="EMBL" id="CABFNS010000870">
    <property type="protein sequence ID" value="VUC33730.1"/>
    <property type="molecule type" value="Genomic_DNA"/>
</dbReference>
<keyword evidence="3" id="KW-1185">Reference proteome</keyword>
<protein>
    <recommendedName>
        <fullName evidence="1">DUF7779 domain-containing protein</fullName>
    </recommendedName>
</protein>
<name>A0ABY6USG2_BIOOC</name>
<dbReference type="Proteomes" id="UP000766486">
    <property type="component" value="Unassembled WGS sequence"/>
</dbReference>
<dbReference type="InterPro" id="IPR056681">
    <property type="entry name" value="DUF7779"/>
</dbReference>
<evidence type="ECO:0000313" key="3">
    <source>
        <dbReference type="Proteomes" id="UP000766486"/>
    </source>
</evidence>
<organism evidence="2 3">
    <name type="scientific">Bionectria ochroleuca</name>
    <name type="common">Gliocladium roseum</name>
    <dbReference type="NCBI Taxonomy" id="29856"/>
    <lineage>
        <taxon>Eukaryota</taxon>
        <taxon>Fungi</taxon>
        <taxon>Dikarya</taxon>
        <taxon>Ascomycota</taxon>
        <taxon>Pezizomycotina</taxon>
        <taxon>Sordariomycetes</taxon>
        <taxon>Hypocreomycetidae</taxon>
        <taxon>Hypocreales</taxon>
        <taxon>Bionectriaceae</taxon>
        <taxon>Clonostachys</taxon>
    </lineage>
</organism>
<evidence type="ECO:0000313" key="2">
    <source>
        <dbReference type="EMBL" id="VUC33730.1"/>
    </source>
</evidence>
<gene>
    <name evidence="2" type="ORF">CLO192961_LOCUS360464</name>
</gene>
<feature type="domain" description="DUF7779" evidence="1">
    <location>
        <begin position="18"/>
        <end position="81"/>
    </location>
</feature>
<comment type="caution">
    <text evidence="2">The sequence shown here is derived from an EMBL/GenBank/DDBJ whole genome shotgun (WGS) entry which is preliminary data.</text>
</comment>
<dbReference type="Pfam" id="PF25000">
    <property type="entry name" value="DUF7779"/>
    <property type="match status" value="1"/>
</dbReference>
<dbReference type="InterPro" id="IPR011990">
    <property type="entry name" value="TPR-like_helical_dom_sf"/>
</dbReference>
<sequence length="478" mass="53797">MSVIFCKPLTLDQRAPVLSSTARSVLNLLYFFNPDCIQRSLLTAPPAQYENPAFSFLRNKEELDEAIAELAQLSVIDTDDDGNIELSCDSPFMKCQENQINVAFTHAVRILDRSLPDVWAEGSPGLNCHSLRAGELVVPHVIRIVDVTNRSKVPSKRRMEWLELVLRAGRYSLESQQPDLSLHFVEYILQEHRVPIFGARMVPDIQSRTYTLHAQALLDLARPRAAVAVLKALLQGQQALRGPGSTSVAAVYDSLAFAHLELDDQAAASAYLDKADVIYINQGYLHYKIPRTRPIHALLHLRAGRFDDAVSSLERFWKEREMKIEDVKNEKDANYGGEIMLMARLLWGQGEFEKAQELASQSITMRRTFYGPLGGPRVAESLFFTAFILMERGFPDLTLTILGDLIDMGQGGNPALYPHIARAYWMLAKVEEGLGKDAAYVSELRANARQIRRLIPGDEKSMKDNDDAFRNLVNWVLL</sequence>
<accession>A0ABY6USG2</accession>
<dbReference type="Gene3D" id="1.25.40.10">
    <property type="entry name" value="Tetratricopeptide repeat domain"/>
    <property type="match status" value="1"/>
</dbReference>
<proteinExistence type="predicted"/>